<protein>
    <submittedName>
        <fullName evidence="2">CHAT domain</fullName>
    </submittedName>
</protein>
<name>A0A2X1D3W8_BREVE</name>
<proteinExistence type="predicted"/>
<dbReference type="EMBL" id="UAQP01000014">
    <property type="protein sequence ID" value="SPU55225.1"/>
    <property type="molecule type" value="Genomic_DNA"/>
</dbReference>
<dbReference type="RefSeq" id="WP_112863205.1">
    <property type="nucleotide sequence ID" value="NZ_UAQP01000014.1"/>
</dbReference>
<sequence>MTLRDSFPTTSAAYPGLANWDAEFEWKGVAPMAVAGFFRDAIEQAQGADRQPFFDLAETIRGDLTAETRRIGDDEGAVWLDAMRFIISIPAIMTTVAMGAHGDCYNWLHWSASRTHNVNLRANQGDYRLPPYDGVATPMNAACLRNLTDWITAAFMIARKFGGMDDWCDQIADYCIAHVLDEIVAGDVVRGVPAIVTIANWATNRGHKCAEPLVSSMAEIYSRPGIDDRSKATMAVLFTTAAAQWTPQTHQEWAKEALRDLRHVLVEHEVVQLLAVTINDYEDWTAARVQILGEVRKLADEYRALETGPAAILALEARVAIIHPLIFSLTEFGTVADVMDLLWAWYGVDGMEQASADVLYIGSAHKNGVAYLWPGGRHLIEGDEGGESLEGLLAGLSTALNEYFRGPAGDRALLLDERMLGAPAHDKAPELTAAIARHYRFDEMAPHLPEGWRPRSVVVMPAHRDPVQATLSNILGWLAPMEASLAAPLQDRTTRCVSIWPGETQTTEAEVSFIRAVGLHTGWEVKVVGAPLDQRAFQAFYEDPDADLLWVIGHGEQSPFRQSESGLVLADGTVLTSAEIAAYARPETGRRLLVLNICSATTTQNRGGLARIGFGHELTTTDQSVIGHLWPIDYYAALAFGCSLSLDLAESSVAEALASTMARMQQPERLIRDFETVDTTQEAISRLRSERAAEQISNLLSWGSPVLLT</sequence>
<evidence type="ECO:0000259" key="1">
    <source>
        <dbReference type="Pfam" id="PF12770"/>
    </source>
</evidence>
<dbReference type="AlphaFoldDB" id="A0A2X1D3W8"/>
<evidence type="ECO:0000313" key="2">
    <source>
        <dbReference type="EMBL" id="SPU55225.1"/>
    </source>
</evidence>
<dbReference type="Proteomes" id="UP000251186">
    <property type="component" value="Unassembled WGS sequence"/>
</dbReference>
<dbReference type="Pfam" id="PF12770">
    <property type="entry name" value="CHAT"/>
    <property type="match status" value="1"/>
</dbReference>
<dbReference type="InterPro" id="IPR024983">
    <property type="entry name" value="CHAT_dom"/>
</dbReference>
<evidence type="ECO:0000313" key="3">
    <source>
        <dbReference type="Proteomes" id="UP000251186"/>
    </source>
</evidence>
<feature type="domain" description="CHAT" evidence="1">
    <location>
        <begin position="485"/>
        <end position="670"/>
    </location>
</feature>
<reference evidence="2 3" key="1">
    <citation type="submission" date="2018-06" db="EMBL/GenBank/DDBJ databases">
        <authorList>
            <consortium name="Pathogen Informatics"/>
            <person name="Doyle S."/>
        </authorList>
    </citation>
    <scope>NUCLEOTIDE SEQUENCE [LARGE SCALE GENOMIC DNA]</scope>
    <source>
        <strain evidence="2 3">NCTC11166</strain>
    </source>
</reference>
<organism evidence="2 3">
    <name type="scientific">Brevundimonas vesicularis</name>
    <name type="common">Pseudomonas vesicularis</name>
    <dbReference type="NCBI Taxonomy" id="41276"/>
    <lineage>
        <taxon>Bacteria</taxon>
        <taxon>Pseudomonadati</taxon>
        <taxon>Pseudomonadota</taxon>
        <taxon>Alphaproteobacteria</taxon>
        <taxon>Caulobacterales</taxon>
        <taxon>Caulobacteraceae</taxon>
        <taxon>Brevundimonas</taxon>
    </lineage>
</organism>
<accession>A0A2X1D3W8</accession>
<gene>
    <name evidence="2" type="ORF">NCTC11166_02620</name>
</gene>